<proteinExistence type="predicted"/>
<keyword evidence="3" id="KW-1185">Reference proteome</keyword>
<dbReference type="STRING" id="411467.BACCAP_02955"/>
<name>A6NXK9_9FIRM</name>
<feature type="compositionally biased region" description="Polar residues" evidence="1">
    <location>
        <begin position="27"/>
        <end position="36"/>
    </location>
</feature>
<reference evidence="2 3" key="1">
    <citation type="submission" date="2007-04" db="EMBL/GenBank/DDBJ databases">
        <authorList>
            <person name="Fulton L."/>
            <person name="Clifton S."/>
            <person name="Fulton B."/>
            <person name="Xu J."/>
            <person name="Minx P."/>
            <person name="Pepin K.H."/>
            <person name="Johnson M."/>
            <person name="Thiruvilangam P."/>
            <person name="Bhonagiri V."/>
            <person name="Nash W.E."/>
            <person name="Mardis E.R."/>
            <person name="Wilson R.K."/>
        </authorList>
    </citation>
    <scope>NUCLEOTIDE SEQUENCE [LARGE SCALE GENOMIC DNA]</scope>
    <source>
        <strain evidence="2 3">ATCC 29799</strain>
    </source>
</reference>
<reference evidence="2 3" key="2">
    <citation type="submission" date="2007-06" db="EMBL/GenBank/DDBJ databases">
        <title>Draft genome sequence of Pseudoflavonifractor capillosus ATCC 29799.</title>
        <authorList>
            <person name="Sudarsanam P."/>
            <person name="Ley R."/>
            <person name="Guruge J."/>
            <person name="Turnbaugh P.J."/>
            <person name="Mahowald M."/>
            <person name="Liep D."/>
            <person name="Gordon J."/>
        </authorList>
    </citation>
    <scope>NUCLEOTIDE SEQUENCE [LARGE SCALE GENOMIC DNA]</scope>
    <source>
        <strain evidence="2 3">ATCC 29799</strain>
    </source>
</reference>
<protein>
    <submittedName>
        <fullName evidence="2">Uncharacterized protein</fullName>
    </submittedName>
</protein>
<evidence type="ECO:0000313" key="2">
    <source>
        <dbReference type="EMBL" id="EDM99029.1"/>
    </source>
</evidence>
<dbReference type="Proteomes" id="UP000003639">
    <property type="component" value="Unassembled WGS sequence"/>
</dbReference>
<accession>A6NXK9</accession>
<evidence type="ECO:0000256" key="1">
    <source>
        <dbReference type="SAM" id="MobiDB-lite"/>
    </source>
</evidence>
<evidence type="ECO:0000313" key="3">
    <source>
        <dbReference type="Proteomes" id="UP000003639"/>
    </source>
</evidence>
<feature type="region of interest" description="Disordered" evidence="1">
    <location>
        <begin position="1"/>
        <end position="36"/>
    </location>
</feature>
<organism evidence="2 3">
    <name type="scientific">Pseudoflavonifractor capillosus ATCC 29799</name>
    <dbReference type="NCBI Taxonomy" id="411467"/>
    <lineage>
        <taxon>Bacteria</taxon>
        <taxon>Bacillati</taxon>
        <taxon>Bacillota</taxon>
        <taxon>Clostridia</taxon>
        <taxon>Eubacteriales</taxon>
        <taxon>Oscillospiraceae</taxon>
        <taxon>Pseudoflavonifractor</taxon>
    </lineage>
</organism>
<gene>
    <name evidence="2" type="ORF">BACCAP_02955</name>
</gene>
<comment type="caution">
    <text evidence="2">The sequence shown here is derived from an EMBL/GenBank/DDBJ whole genome shotgun (WGS) entry which is preliminary data.</text>
</comment>
<sequence>MSEPRRNRRGEGCGACDAEMKDGDIVSSASTYNSEQ</sequence>
<dbReference type="AlphaFoldDB" id="A6NXK9"/>
<dbReference type="EMBL" id="AAXG02000028">
    <property type="protein sequence ID" value="EDM99029.1"/>
    <property type="molecule type" value="Genomic_DNA"/>
</dbReference>